<keyword evidence="6 12" id="KW-0547">Nucleotide-binding</keyword>
<dbReference type="PANTHER" id="PTHR48006">
    <property type="entry name" value="LEUCINE-RICH REPEAT-CONTAINING PROTEIN DDB_G0281931-RELATED"/>
    <property type="match status" value="1"/>
</dbReference>
<accession>A0A6J1D7A4</accession>
<keyword evidence="3" id="KW-0808">Transferase</keyword>
<evidence type="ECO:0000256" key="12">
    <source>
        <dbReference type="PROSITE-ProRule" id="PRU10141"/>
    </source>
</evidence>
<sequence length="826" mass="91862">MSFLHLFPLLLLQFSSPFLISSAYTPPDKYFLNCGSDSDVNFGLNRRFIGDAKPRPWLISPGKSKRVKDDTISKTIPEIYHTARVYNEPTWYVFNGINQNGTYVVRLHFFPHQNLPQARFNVSASSGFLLLSNFSVHNSGAKTPIVEEFAFELQNGSFGIQFSPLQSALAFVNAIELFLAPDEFKPQSAYALSAQVRFNGSQYSMLSEAFHTSYRVSVGGSLITPDNDTLWRTWLPDDKFLAFPSSAKTISYGGNIVYKEVTTGYTAPTYVYSTAKELKMDATGRSRLSNLTWVFKVKKNTKYFVQLHFCDIITEQRGTTFRFDYFLGSNRTFMDSSENTDINAFAKPFRQEFAVVTDNSGFFNTGVARNDDAPLSRAFLNGIEIRELVEKSFVGAIVETAEEKGRNHLKGVIVGVCVGGGVVILGVVMGLVLCYFRVGKSKKSRPLLVPQNDPSEKIVSIEDLAPNLNLELKISFGEISAATDGFDKDRTIGVGGFGKVYYGRLGDKEVAVKRSRPGFGQGLKEFQTEVIILSEIRHRHLVSLYGYCDEGEEMILVYEYMEGGTLREYLYGSKARNNPPLSWKQRLEICIDAAKGLDYLHTGSTAGVIIHRDIKTTNILLDKNSMAKVADFGISKSGVPDAKELDTTIRGTYGYLDPEYFNTGQLTEKSDVYSFGVVLLEALSGRAPIVESLPSEEINLADWAILCKSRGEVEKLIDPFLVGTIEANSLRKFVEVAQMCVDEVGAKRPSMHDVVYDLELSLQFQLTPTGGGKGFDGSTTIVDAQWEIPSMAMGDIDDSVMMMMDEDSTTVNARELVAQFKIECAR</sequence>
<evidence type="ECO:0000259" key="15">
    <source>
        <dbReference type="PROSITE" id="PS50011"/>
    </source>
</evidence>
<dbReference type="Gene3D" id="1.10.510.10">
    <property type="entry name" value="Transferase(Phosphotransferase) domain 1"/>
    <property type="match status" value="1"/>
</dbReference>
<dbReference type="Proteomes" id="UP000504603">
    <property type="component" value="Unplaced"/>
</dbReference>
<protein>
    <submittedName>
        <fullName evidence="17">Probable receptor-like protein kinase At2g23200</fullName>
    </submittedName>
</protein>
<dbReference type="SUPFAM" id="SSF56112">
    <property type="entry name" value="Protein kinase-like (PK-like)"/>
    <property type="match status" value="1"/>
</dbReference>
<evidence type="ECO:0000256" key="7">
    <source>
        <dbReference type="ARBA" id="ARBA00022777"/>
    </source>
</evidence>
<organism evidence="16 17">
    <name type="scientific">Momordica charantia</name>
    <name type="common">Bitter gourd</name>
    <name type="synonym">Balsam pear</name>
    <dbReference type="NCBI Taxonomy" id="3673"/>
    <lineage>
        <taxon>Eukaryota</taxon>
        <taxon>Viridiplantae</taxon>
        <taxon>Streptophyta</taxon>
        <taxon>Embryophyta</taxon>
        <taxon>Tracheophyta</taxon>
        <taxon>Spermatophyta</taxon>
        <taxon>Magnoliopsida</taxon>
        <taxon>eudicotyledons</taxon>
        <taxon>Gunneridae</taxon>
        <taxon>Pentapetalae</taxon>
        <taxon>rosids</taxon>
        <taxon>fabids</taxon>
        <taxon>Cucurbitales</taxon>
        <taxon>Cucurbitaceae</taxon>
        <taxon>Momordiceae</taxon>
        <taxon>Momordica</taxon>
    </lineage>
</organism>
<dbReference type="InterPro" id="IPR017441">
    <property type="entry name" value="Protein_kinase_ATP_BS"/>
</dbReference>
<feature type="transmembrane region" description="Helical" evidence="13">
    <location>
        <begin position="412"/>
        <end position="436"/>
    </location>
</feature>
<keyword evidence="9 13" id="KW-1133">Transmembrane helix</keyword>
<evidence type="ECO:0000256" key="2">
    <source>
        <dbReference type="ARBA" id="ARBA00022527"/>
    </source>
</evidence>
<dbReference type="OrthoDB" id="1928639at2759"/>
<dbReference type="InterPro" id="IPR008271">
    <property type="entry name" value="Ser/Thr_kinase_AS"/>
</dbReference>
<dbReference type="RefSeq" id="XP_022149529.1">
    <property type="nucleotide sequence ID" value="XM_022293837.1"/>
</dbReference>
<evidence type="ECO:0000256" key="3">
    <source>
        <dbReference type="ARBA" id="ARBA00022679"/>
    </source>
</evidence>
<keyword evidence="11" id="KW-0325">Glycoprotein</keyword>
<dbReference type="GeneID" id="111017940"/>
<evidence type="ECO:0000256" key="13">
    <source>
        <dbReference type="SAM" id="Phobius"/>
    </source>
</evidence>
<evidence type="ECO:0000256" key="4">
    <source>
        <dbReference type="ARBA" id="ARBA00022692"/>
    </source>
</evidence>
<evidence type="ECO:0000256" key="14">
    <source>
        <dbReference type="SAM" id="SignalP"/>
    </source>
</evidence>
<dbReference type="InterPro" id="IPR051824">
    <property type="entry name" value="LRR_Rcpt-Like_S/T_Kinase"/>
</dbReference>
<evidence type="ECO:0000256" key="1">
    <source>
        <dbReference type="ARBA" id="ARBA00004479"/>
    </source>
</evidence>
<dbReference type="AlphaFoldDB" id="A0A6J1D7A4"/>
<dbReference type="Gene3D" id="2.60.120.430">
    <property type="entry name" value="Galactose-binding lectin"/>
    <property type="match status" value="2"/>
</dbReference>
<keyword evidence="16" id="KW-1185">Reference proteome</keyword>
<feature type="binding site" evidence="12">
    <location>
        <position position="513"/>
    </location>
    <ligand>
        <name>ATP</name>
        <dbReference type="ChEBI" id="CHEBI:30616"/>
    </ligand>
</feature>
<dbReference type="GO" id="GO:0016020">
    <property type="term" value="C:membrane"/>
    <property type="evidence" value="ECO:0007669"/>
    <property type="project" value="UniProtKB-SubCell"/>
</dbReference>
<dbReference type="CDD" id="cd14066">
    <property type="entry name" value="STKc_IRAK"/>
    <property type="match status" value="1"/>
</dbReference>
<keyword evidence="4 13" id="KW-0812">Transmembrane</keyword>
<keyword evidence="10 13" id="KW-0472">Membrane</keyword>
<dbReference type="InterPro" id="IPR011009">
    <property type="entry name" value="Kinase-like_dom_sf"/>
</dbReference>
<keyword evidence="8 12" id="KW-0067">ATP-binding</keyword>
<dbReference type="Pfam" id="PF12819">
    <property type="entry name" value="Malectin_like"/>
    <property type="match status" value="1"/>
</dbReference>
<dbReference type="SMART" id="SM00220">
    <property type="entry name" value="S_TKc"/>
    <property type="match status" value="1"/>
</dbReference>
<dbReference type="GO" id="GO:0004674">
    <property type="term" value="F:protein serine/threonine kinase activity"/>
    <property type="evidence" value="ECO:0007669"/>
    <property type="project" value="UniProtKB-KW"/>
</dbReference>
<feature type="signal peptide" evidence="14">
    <location>
        <begin position="1"/>
        <end position="23"/>
    </location>
</feature>
<dbReference type="PROSITE" id="PS00107">
    <property type="entry name" value="PROTEIN_KINASE_ATP"/>
    <property type="match status" value="1"/>
</dbReference>
<evidence type="ECO:0000256" key="6">
    <source>
        <dbReference type="ARBA" id="ARBA00022741"/>
    </source>
</evidence>
<feature type="domain" description="Protein kinase" evidence="15">
    <location>
        <begin position="486"/>
        <end position="760"/>
    </location>
</feature>
<gene>
    <name evidence="17" type="primary">LOC111017940</name>
</gene>
<dbReference type="InterPro" id="IPR024788">
    <property type="entry name" value="Malectin-like_Carb-bd_dom"/>
</dbReference>
<name>A0A6J1D7A4_MOMCH</name>
<dbReference type="Pfam" id="PF07714">
    <property type="entry name" value="PK_Tyr_Ser-Thr"/>
    <property type="match status" value="1"/>
</dbReference>
<evidence type="ECO:0000256" key="8">
    <source>
        <dbReference type="ARBA" id="ARBA00022840"/>
    </source>
</evidence>
<evidence type="ECO:0000313" key="16">
    <source>
        <dbReference type="Proteomes" id="UP000504603"/>
    </source>
</evidence>
<evidence type="ECO:0000256" key="10">
    <source>
        <dbReference type="ARBA" id="ARBA00023136"/>
    </source>
</evidence>
<dbReference type="FunFam" id="3.30.200.20:FF:000039">
    <property type="entry name" value="receptor-like protein kinase FERONIA"/>
    <property type="match status" value="1"/>
</dbReference>
<comment type="subcellular location">
    <subcellularLocation>
        <location evidence="1">Membrane</location>
        <topology evidence="1">Single-pass type I membrane protein</topology>
    </subcellularLocation>
</comment>
<dbReference type="PANTHER" id="PTHR48006:SF100">
    <property type="entry name" value="LRR RECEPTOR-LIKE SERINE_THREONINE-KINASE-RELATED"/>
    <property type="match status" value="1"/>
</dbReference>
<keyword evidence="5 14" id="KW-0732">Signal</keyword>
<dbReference type="KEGG" id="mcha:111017940"/>
<keyword evidence="7" id="KW-0418">Kinase</keyword>
<dbReference type="Gene3D" id="3.30.200.20">
    <property type="entry name" value="Phosphorylase Kinase, domain 1"/>
    <property type="match status" value="1"/>
</dbReference>
<dbReference type="FunFam" id="1.10.510.10:FF:000252">
    <property type="entry name" value="Receptor-like protein kinase FERONIA"/>
    <property type="match status" value="1"/>
</dbReference>
<dbReference type="PROSITE" id="PS00108">
    <property type="entry name" value="PROTEIN_KINASE_ST"/>
    <property type="match status" value="1"/>
</dbReference>
<keyword evidence="2" id="KW-0723">Serine/threonine-protein kinase</keyword>
<proteinExistence type="predicted"/>
<evidence type="ECO:0000256" key="11">
    <source>
        <dbReference type="ARBA" id="ARBA00023180"/>
    </source>
</evidence>
<dbReference type="InterPro" id="IPR001245">
    <property type="entry name" value="Ser-Thr/Tyr_kinase_cat_dom"/>
</dbReference>
<dbReference type="GO" id="GO:0005524">
    <property type="term" value="F:ATP binding"/>
    <property type="evidence" value="ECO:0007669"/>
    <property type="project" value="UniProtKB-UniRule"/>
</dbReference>
<feature type="chain" id="PRO_5027008508" evidence="14">
    <location>
        <begin position="24"/>
        <end position="826"/>
    </location>
</feature>
<evidence type="ECO:0000313" key="17">
    <source>
        <dbReference type="RefSeq" id="XP_022149529.1"/>
    </source>
</evidence>
<dbReference type="PROSITE" id="PS50011">
    <property type="entry name" value="PROTEIN_KINASE_DOM"/>
    <property type="match status" value="1"/>
</dbReference>
<reference evidence="17" key="1">
    <citation type="submission" date="2025-08" db="UniProtKB">
        <authorList>
            <consortium name="RefSeq"/>
        </authorList>
    </citation>
    <scope>IDENTIFICATION</scope>
    <source>
        <strain evidence="17">OHB3-1</strain>
    </source>
</reference>
<evidence type="ECO:0000256" key="9">
    <source>
        <dbReference type="ARBA" id="ARBA00022989"/>
    </source>
</evidence>
<evidence type="ECO:0000256" key="5">
    <source>
        <dbReference type="ARBA" id="ARBA00022729"/>
    </source>
</evidence>
<dbReference type="InterPro" id="IPR000719">
    <property type="entry name" value="Prot_kinase_dom"/>
</dbReference>